<dbReference type="RefSeq" id="WP_339096147.1">
    <property type="nucleotide sequence ID" value="NZ_CP149782.1"/>
</dbReference>
<keyword evidence="1" id="KW-1133">Transmembrane helix</keyword>
<keyword evidence="1" id="KW-0812">Transmembrane</keyword>
<keyword evidence="1" id="KW-0472">Membrane</keyword>
<proteinExistence type="predicted"/>
<name>A0AAU6Q3L8_9DEIO</name>
<accession>A0AAU6Q3L8</accession>
<sequence length="66" mass="7441">MPPSLEAALLFLLALWIFWATVSYANHMVANAQAGRWIGAVVDGAIWLGGLLLVVMFVRRAWDRWK</sequence>
<dbReference type="EMBL" id="CP149782">
    <property type="protein sequence ID" value="WYF44975.1"/>
    <property type="molecule type" value="Genomic_DNA"/>
</dbReference>
<dbReference type="AlphaFoldDB" id="A0AAU6Q3L8"/>
<protein>
    <submittedName>
        <fullName evidence="2">Uncharacterized protein</fullName>
    </submittedName>
</protein>
<evidence type="ECO:0000313" key="2">
    <source>
        <dbReference type="EMBL" id="WYF44975.1"/>
    </source>
</evidence>
<reference evidence="2" key="1">
    <citation type="submission" date="2024-03" db="EMBL/GenBank/DDBJ databases">
        <title>Deinococcus weizhi sp. nov., isolated from human skin.</title>
        <authorList>
            <person name="Wei Z."/>
            <person name="Tian F."/>
            <person name="Yang C."/>
            <person name="Xin L.T."/>
            <person name="Wen Z.J."/>
            <person name="Lan K.C."/>
            <person name="Yu L."/>
            <person name="Zhe W."/>
            <person name="Dan F.D."/>
            <person name="Jun W."/>
            <person name="Rui Z."/>
            <person name="Yong X.J."/>
            <person name="Ting Y."/>
            <person name="Wei X."/>
            <person name="Xu Z.G."/>
            <person name="Xin Z."/>
            <person name="Dong F.G."/>
            <person name="Ni X.M."/>
            <person name="Zheng M.G."/>
            <person name="Chun Y."/>
            <person name="Qian W.X."/>
        </authorList>
    </citation>
    <scope>NUCLEOTIDE SEQUENCE</scope>
    <source>
        <strain evidence="2">VB142</strain>
    </source>
</reference>
<organism evidence="2">
    <name type="scientific">Deinococcus sp. VB142</name>
    <dbReference type="NCBI Taxonomy" id="3112952"/>
    <lineage>
        <taxon>Bacteria</taxon>
        <taxon>Thermotogati</taxon>
        <taxon>Deinococcota</taxon>
        <taxon>Deinococci</taxon>
        <taxon>Deinococcales</taxon>
        <taxon>Deinococcaceae</taxon>
        <taxon>Deinococcus</taxon>
    </lineage>
</organism>
<evidence type="ECO:0000256" key="1">
    <source>
        <dbReference type="SAM" id="Phobius"/>
    </source>
</evidence>
<gene>
    <name evidence="2" type="ORF">WDJ50_02340</name>
</gene>
<feature type="transmembrane region" description="Helical" evidence="1">
    <location>
        <begin position="35"/>
        <end position="58"/>
    </location>
</feature>